<keyword evidence="1" id="KW-0472">Membrane</keyword>
<keyword evidence="3" id="KW-1185">Reference proteome</keyword>
<gene>
    <name evidence="2" type="ORF">R69658_02180</name>
</gene>
<evidence type="ECO:0000256" key="1">
    <source>
        <dbReference type="SAM" id="Phobius"/>
    </source>
</evidence>
<dbReference type="Proteomes" id="UP000674425">
    <property type="component" value="Unassembled WGS sequence"/>
</dbReference>
<sequence length="99" mass="11104">MKKEFAVKALLVVAFVVVSVIGGWYVAALYSRLPIEMPHPVNTFVRFVLSVTGNSDMANPDDMEMLALLLYWVVSTLLVGGLIFAGYRALRHYRKQRTA</sequence>
<feature type="transmembrane region" description="Helical" evidence="1">
    <location>
        <begin position="65"/>
        <end position="87"/>
    </location>
</feature>
<keyword evidence="1" id="KW-0812">Transmembrane</keyword>
<proteinExistence type="predicted"/>
<comment type="caution">
    <text evidence="2">The sequence shown here is derived from an EMBL/GenBank/DDBJ whole genome shotgun (WGS) entry which is preliminary data.</text>
</comment>
<keyword evidence="1" id="KW-1133">Transmembrane helix</keyword>
<dbReference type="EMBL" id="CAJNAU010000015">
    <property type="protein sequence ID" value="CAE6739180.1"/>
    <property type="molecule type" value="Genomic_DNA"/>
</dbReference>
<evidence type="ECO:0000313" key="2">
    <source>
        <dbReference type="EMBL" id="CAE6739180.1"/>
    </source>
</evidence>
<name>A0ABM8R8Y7_9BURK</name>
<evidence type="ECO:0008006" key="4">
    <source>
        <dbReference type="Google" id="ProtNLM"/>
    </source>
</evidence>
<accession>A0ABM8R8Y7</accession>
<protein>
    <recommendedName>
        <fullName evidence="4">Transmembrane protein</fullName>
    </recommendedName>
</protein>
<dbReference type="RefSeq" id="WP_200619171.1">
    <property type="nucleotide sequence ID" value="NZ_CAJNAU010000015.1"/>
</dbReference>
<feature type="transmembrane region" description="Helical" evidence="1">
    <location>
        <begin position="9"/>
        <end position="30"/>
    </location>
</feature>
<reference evidence="2 3" key="1">
    <citation type="submission" date="2021-02" db="EMBL/GenBank/DDBJ databases">
        <authorList>
            <person name="Vanwijnsberghe S."/>
        </authorList>
    </citation>
    <scope>NUCLEOTIDE SEQUENCE [LARGE SCALE GENOMIC DNA]</scope>
    <source>
        <strain evidence="2 3">R-69658</strain>
    </source>
</reference>
<organism evidence="2 3">
    <name type="scientific">Paraburkholderia aspalathi</name>
    <dbReference type="NCBI Taxonomy" id="1324617"/>
    <lineage>
        <taxon>Bacteria</taxon>
        <taxon>Pseudomonadati</taxon>
        <taxon>Pseudomonadota</taxon>
        <taxon>Betaproteobacteria</taxon>
        <taxon>Burkholderiales</taxon>
        <taxon>Burkholderiaceae</taxon>
        <taxon>Paraburkholderia</taxon>
    </lineage>
</organism>
<evidence type="ECO:0000313" key="3">
    <source>
        <dbReference type="Proteomes" id="UP000674425"/>
    </source>
</evidence>
<dbReference type="GeneID" id="77197062"/>